<evidence type="ECO:0000313" key="13">
    <source>
        <dbReference type="EMBL" id="RZB29561.1"/>
    </source>
</evidence>
<evidence type="ECO:0000256" key="2">
    <source>
        <dbReference type="ARBA" id="ARBA00009046"/>
    </source>
</evidence>
<dbReference type="EMBL" id="RPGO01000025">
    <property type="protein sequence ID" value="RZB29561.1"/>
    <property type="molecule type" value="Genomic_DNA"/>
</dbReference>
<evidence type="ECO:0000256" key="7">
    <source>
        <dbReference type="ARBA" id="ARBA00022806"/>
    </source>
</evidence>
<dbReference type="GO" id="GO:0004386">
    <property type="term" value="F:helicase activity"/>
    <property type="evidence" value="ECO:0007669"/>
    <property type="project" value="UniProtKB-KW"/>
</dbReference>
<dbReference type="GO" id="GO:0046872">
    <property type="term" value="F:metal ion binding"/>
    <property type="evidence" value="ECO:0007669"/>
    <property type="project" value="UniProtKB-KW"/>
</dbReference>
<evidence type="ECO:0000256" key="9">
    <source>
        <dbReference type="ARBA" id="ARBA00023118"/>
    </source>
</evidence>
<dbReference type="NCBIfam" id="TIGR01596">
    <property type="entry name" value="cas3_HD"/>
    <property type="match status" value="1"/>
</dbReference>
<evidence type="ECO:0000259" key="12">
    <source>
        <dbReference type="PROSITE" id="PS51643"/>
    </source>
</evidence>
<dbReference type="PANTHER" id="PTHR24031">
    <property type="entry name" value="RNA HELICASE"/>
    <property type="match status" value="1"/>
</dbReference>
<feature type="domain" description="Helicase C-terminal" evidence="11">
    <location>
        <begin position="493"/>
        <end position="654"/>
    </location>
</feature>
<evidence type="ECO:0000256" key="5">
    <source>
        <dbReference type="ARBA" id="ARBA00022741"/>
    </source>
</evidence>
<comment type="similarity">
    <text evidence="1">In the N-terminal section; belongs to the CRISPR-associated nuclease Cas3-HD family.</text>
</comment>
<reference evidence="14" key="1">
    <citation type="submission" date="2019-01" db="EMBL/GenBank/DDBJ databases">
        <title>Anaerobic oxidation of ethane by archaea from a marine hydrocarbon seep.</title>
        <authorList>
            <person name="Musat F."/>
        </authorList>
    </citation>
    <scope>NUCLEOTIDE SEQUENCE [LARGE SCALE GENOMIC DNA]</scope>
</reference>
<keyword evidence="7 13" id="KW-0347">Helicase</keyword>
<dbReference type="InterPro" id="IPR054712">
    <property type="entry name" value="Cas3-like_dom"/>
</dbReference>
<dbReference type="InterPro" id="IPR027417">
    <property type="entry name" value="P-loop_NTPase"/>
</dbReference>
<dbReference type="GO" id="GO:0003676">
    <property type="term" value="F:nucleic acid binding"/>
    <property type="evidence" value="ECO:0007669"/>
    <property type="project" value="InterPro"/>
</dbReference>
<dbReference type="PROSITE" id="PS51643">
    <property type="entry name" value="HD_CAS3"/>
    <property type="match status" value="1"/>
</dbReference>
<dbReference type="InterPro" id="IPR006474">
    <property type="entry name" value="Helicase_Cas3_CRISPR-ass_core"/>
</dbReference>
<dbReference type="PROSITE" id="PS51192">
    <property type="entry name" value="HELICASE_ATP_BIND_1"/>
    <property type="match status" value="1"/>
</dbReference>
<dbReference type="EC" id="3.6.4.-" evidence="13"/>
<evidence type="ECO:0000256" key="8">
    <source>
        <dbReference type="ARBA" id="ARBA00022840"/>
    </source>
</evidence>
<dbReference type="Gene3D" id="3.40.50.300">
    <property type="entry name" value="P-loop containing nucleotide triphosphate hydrolases"/>
    <property type="match status" value="2"/>
</dbReference>
<evidence type="ECO:0000256" key="3">
    <source>
        <dbReference type="ARBA" id="ARBA00022722"/>
    </source>
</evidence>
<evidence type="ECO:0000256" key="4">
    <source>
        <dbReference type="ARBA" id="ARBA00022723"/>
    </source>
</evidence>
<dbReference type="Pfam" id="PF22590">
    <property type="entry name" value="Cas3-like_C_2"/>
    <property type="match status" value="1"/>
</dbReference>
<dbReference type="EC" id="3.1.-.-" evidence="13"/>
<evidence type="ECO:0000259" key="10">
    <source>
        <dbReference type="PROSITE" id="PS51192"/>
    </source>
</evidence>
<dbReference type="GO" id="GO:0004519">
    <property type="term" value="F:endonuclease activity"/>
    <property type="evidence" value="ECO:0007669"/>
    <property type="project" value="UniProtKB-KW"/>
</dbReference>
<dbReference type="InterPro" id="IPR038257">
    <property type="entry name" value="CRISPR-assoc_Cas3_HD_sf"/>
</dbReference>
<feature type="domain" description="HD Cas3-type" evidence="12">
    <location>
        <begin position="10"/>
        <end position="224"/>
    </location>
</feature>
<name>A0A8B3S2L7_9EURY</name>
<dbReference type="InterPro" id="IPR011545">
    <property type="entry name" value="DEAD/DEAH_box_helicase_dom"/>
</dbReference>
<evidence type="ECO:0000259" key="11">
    <source>
        <dbReference type="PROSITE" id="PS51194"/>
    </source>
</evidence>
<sequence>MNESSFSELLSHPEKPLQVHLDGVGALCKDTISKKKLDFPNIGNRTLEDMVYILGVCHDFGKVTKFFQEYIRETDEKRKRSLKNKPQTNHGLISAVFTYFVLREYLKDKRGDFWYLPVFGFLAVKRHHGNLKDPVFELVGLDEESLEVLLEQVNAIEQSRIKEVYNTFLPWVDVKEFSEQIEVVVRDIKRSRRKLTKYLENEDSPRLYLLFQILYSTLINSDKTEASGLIQSNRAELSPILVDDFKRMKGWDKSDDVMNNIRNAIYDDVIGNIENLDMLNRIYSLNVPTGTGKTLTSLSLALKLRDKIKSQCGFEPRIIYTLPFLSVIDQNFTVFEEVFKTVYGQVPLTEVLLKHHHLSDIFYSTEDDEFEEDRALFLIEGWNSEIIVTTFIQLFHTIISNKNRALRKFHNIANSIIILDEVQSIPHEYWLLLKEVISAISRYFNTYFIFVTATQPLIFDEHKNEILDLVKNKNSYFEQFDRIELQYIPDSMHIGEFKEYVRENIEKYGDKDFLIVLNTINSTIELYQYLISQKTDETEYYYLSTSITPKERLERIRAIKESESRKVIVSTQLIEAGVDIDVDVVYRDMAPLDSINQVAGRCNRNYRDGKKGTVKIFTLKDDRTEYHRYVYSGFLIDKTKEVLEGTNIIQENQFLDLNNKYFQNVNDTQSKDNSKKLLEYINNLRFGSLNEDFHLIKNEYVKTDVFIELDDAAREIWHKYQNIREITNPLKRKNEFLRIKKQFYEYMISIPKAKAQSLVDTDTGIGYVSHEELESWYDKETGFVSGEGGVLIF</sequence>
<dbReference type="PROSITE" id="PS51194">
    <property type="entry name" value="HELICASE_CTER"/>
    <property type="match status" value="1"/>
</dbReference>
<feature type="domain" description="Helicase ATP-binding" evidence="10">
    <location>
        <begin position="274"/>
        <end position="473"/>
    </location>
</feature>
<organism evidence="13 14">
    <name type="scientific">Candidatus Argoarchaeum ethanivorans</name>
    <dbReference type="NCBI Taxonomy" id="2608793"/>
    <lineage>
        <taxon>Archaea</taxon>
        <taxon>Methanobacteriati</taxon>
        <taxon>Methanobacteriota</taxon>
        <taxon>Stenosarchaea group</taxon>
        <taxon>Methanomicrobia</taxon>
        <taxon>Methanosarcinales</taxon>
        <taxon>Methanosarcinales incertae sedis</taxon>
        <taxon>GOM Arc I cluster</taxon>
        <taxon>Candidatus Argoarchaeum</taxon>
    </lineage>
</organism>
<dbReference type="NCBIfam" id="TIGR01587">
    <property type="entry name" value="cas3_core"/>
    <property type="match status" value="1"/>
</dbReference>
<dbReference type="GO" id="GO:0051607">
    <property type="term" value="P:defense response to virus"/>
    <property type="evidence" value="ECO:0007669"/>
    <property type="project" value="UniProtKB-KW"/>
</dbReference>
<dbReference type="SUPFAM" id="SSF52540">
    <property type="entry name" value="P-loop containing nucleoside triphosphate hydrolases"/>
    <property type="match status" value="1"/>
</dbReference>
<evidence type="ECO:0000256" key="6">
    <source>
        <dbReference type="ARBA" id="ARBA00022801"/>
    </source>
</evidence>
<dbReference type="CDD" id="cd17930">
    <property type="entry name" value="DEXHc_cas3"/>
    <property type="match status" value="1"/>
</dbReference>
<dbReference type="InterPro" id="IPR001650">
    <property type="entry name" value="Helicase_C-like"/>
</dbReference>
<evidence type="ECO:0000313" key="14">
    <source>
        <dbReference type="Proteomes" id="UP000291831"/>
    </source>
</evidence>
<dbReference type="CDD" id="cd09641">
    <property type="entry name" value="Cas3''_I"/>
    <property type="match status" value="1"/>
</dbReference>
<dbReference type="InterPro" id="IPR014001">
    <property type="entry name" value="Helicase_ATP-bd"/>
</dbReference>
<keyword evidence="8" id="KW-0067">ATP-binding</keyword>
<dbReference type="InterPro" id="IPR006483">
    <property type="entry name" value="CRISPR-assoc_Cas3_HD"/>
</dbReference>
<dbReference type="Proteomes" id="UP000291831">
    <property type="component" value="Unassembled WGS sequence"/>
</dbReference>
<gene>
    <name evidence="13" type="ORF">AEth_01072</name>
</gene>
<protein>
    <submittedName>
        <fullName evidence="13">CRISPR-associated endonuclease/helicase Cas3</fullName>
        <ecNumber evidence="13">3.1.-.-</ecNumber>
        <ecNumber evidence="13">3.6.4.-</ecNumber>
    </submittedName>
</protein>
<dbReference type="GO" id="GO:0140097">
    <property type="term" value="F:catalytic activity, acting on DNA"/>
    <property type="evidence" value="ECO:0007669"/>
    <property type="project" value="UniProtKB-ARBA"/>
</dbReference>
<dbReference type="GO" id="GO:0005524">
    <property type="term" value="F:ATP binding"/>
    <property type="evidence" value="ECO:0007669"/>
    <property type="project" value="UniProtKB-KW"/>
</dbReference>
<dbReference type="Pfam" id="PF18019">
    <property type="entry name" value="Cas3_HD"/>
    <property type="match status" value="1"/>
</dbReference>
<evidence type="ECO:0000256" key="1">
    <source>
        <dbReference type="ARBA" id="ARBA00006847"/>
    </source>
</evidence>
<dbReference type="GO" id="GO:0016787">
    <property type="term" value="F:hydrolase activity"/>
    <property type="evidence" value="ECO:0007669"/>
    <property type="project" value="UniProtKB-KW"/>
</dbReference>
<keyword evidence="4" id="KW-0479">Metal-binding</keyword>
<dbReference type="SMART" id="SM00490">
    <property type="entry name" value="HELICc"/>
    <property type="match status" value="1"/>
</dbReference>
<dbReference type="Gene3D" id="1.10.3210.30">
    <property type="match status" value="1"/>
</dbReference>
<keyword evidence="13" id="KW-0255">Endonuclease</keyword>
<accession>A0A8B3S2L7</accession>
<comment type="similarity">
    <text evidence="2">In the central section; belongs to the CRISPR-associated helicase Cas3 family.</text>
</comment>
<dbReference type="SMART" id="SM00487">
    <property type="entry name" value="DEXDc"/>
    <property type="match status" value="1"/>
</dbReference>
<dbReference type="AlphaFoldDB" id="A0A8B3S2L7"/>
<keyword evidence="6 13" id="KW-0378">Hydrolase</keyword>
<keyword evidence="9" id="KW-0051">Antiviral defense</keyword>
<comment type="caution">
    <text evidence="13">The sequence shown here is derived from an EMBL/GenBank/DDBJ whole genome shotgun (WGS) entry which is preliminary data.</text>
</comment>
<proteinExistence type="inferred from homology"/>
<dbReference type="Pfam" id="PF00270">
    <property type="entry name" value="DEAD"/>
    <property type="match status" value="1"/>
</dbReference>
<keyword evidence="5" id="KW-0547">Nucleotide-binding</keyword>
<keyword evidence="3" id="KW-0540">Nuclease</keyword>